<keyword evidence="1" id="KW-0472">Membrane</keyword>
<keyword evidence="1" id="KW-1133">Transmembrane helix</keyword>
<evidence type="ECO:0000313" key="2">
    <source>
        <dbReference type="EMBL" id="TGZ85475.1"/>
    </source>
</evidence>
<protein>
    <submittedName>
        <fullName evidence="2">Uncharacterized protein</fullName>
    </submittedName>
</protein>
<accession>A0A4V3SJV9</accession>
<evidence type="ECO:0000313" key="3">
    <source>
        <dbReference type="Proteomes" id="UP000298138"/>
    </source>
</evidence>
<proteinExistence type="predicted"/>
<dbReference type="EMBL" id="ML220112">
    <property type="protein sequence ID" value="TGZ85475.1"/>
    <property type="molecule type" value="Genomic_DNA"/>
</dbReference>
<dbReference type="InParanoid" id="A0A4V3SJV9"/>
<name>A0A4V3SJV9_9PEZI</name>
<gene>
    <name evidence="2" type="ORF">EX30DRAFT_24843</name>
</gene>
<dbReference type="Proteomes" id="UP000298138">
    <property type="component" value="Unassembled WGS sequence"/>
</dbReference>
<dbReference type="AlphaFoldDB" id="A0A4V3SJV9"/>
<keyword evidence="3" id="KW-1185">Reference proteome</keyword>
<keyword evidence="1" id="KW-0812">Transmembrane</keyword>
<reference evidence="2 3" key="1">
    <citation type="submission" date="2019-04" db="EMBL/GenBank/DDBJ databases">
        <title>Comparative genomics and transcriptomics to analyze fruiting body development in filamentous ascomycetes.</title>
        <authorList>
            <consortium name="DOE Joint Genome Institute"/>
            <person name="Lutkenhaus R."/>
            <person name="Traeger S."/>
            <person name="Breuer J."/>
            <person name="Kuo A."/>
            <person name="Lipzen A."/>
            <person name="Pangilinan J."/>
            <person name="Dilworth D."/>
            <person name="Sandor L."/>
            <person name="Poggeler S."/>
            <person name="Barry K."/>
            <person name="Grigoriev I.V."/>
            <person name="Nowrousian M."/>
        </authorList>
    </citation>
    <scope>NUCLEOTIDE SEQUENCE [LARGE SCALE GENOMIC DNA]</scope>
    <source>
        <strain evidence="2 3">CBS 389.68</strain>
    </source>
</reference>
<organism evidence="2 3">
    <name type="scientific">Ascodesmis nigricans</name>
    <dbReference type="NCBI Taxonomy" id="341454"/>
    <lineage>
        <taxon>Eukaryota</taxon>
        <taxon>Fungi</taxon>
        <taxon>Dikarya</taxon>
        <taxon>Ascomycota</taxon>
        <taxon>Pezizomycotina</taxon>
        <taxon>Pezizomycetes</taxon>
        <taxon>Pezizales</taxon>
        <taxon>Ascodesmidaceae</taxon>
        <taxon>Ascodesmis</taxon>
    </lineage>
</organism>
<sequence>MQIIVFWTIGKMGFVFCLFFIFFSVVLFSGLSVFLICLALLCLLFCTACTVG</sequence>
<feature type="transmembrane region" description="Helical" evidence="1">
    <location>
        <begin position="12"/>
        <end position="41"/>
    </location>
</feature>
<evidence type="ECO:0000256" key="1">
    <source>
        <dbReference type="SAM" id="Phobius"/>
    </source>
</evidence>